<name>A0A8J1UH56_OWEFU</name>
<keyword evidence="2" id="KW-1185">Reference proteome</keyword>
<protein>
    <submittedName>
        <fullName evidence="1">Uncharacterized protein</fullName>
    </submittedName>
</protein>
<organism evidence="1 2">
    <name type="scientific">Owenia fusiformis</name>
    <name type="common">Polychaete worm</name>
    <dbReference type="NCBI Taxonomy" id="6347"/>
    <lineage>
        <taxon>Eukaryota</taxon>
        <taxon>Metazoa</taxon>
        <taxon>Spiralia</taxon>
        <taxon>Lophotrochozoa</taxon>
        <taxon>Annelida</taxon>
        <taxon>Polychaeta</taxon>
        <taxon>Sedentaria</taxon>
        <taxon>Canalipalpata</taxon>
        <taxon>Sabellida</taxon>
        <taxon>Oweniida</taxon>
        <taxon>Oweniidae</taxon>
        <taxon>Owenia</taxon>
    </lineage>
</organism>
<proteinExistence type="predicted"/>
<accession>A0A8J1UH56</accession>
<dbReference type="Proteomes" id="UP000749559">
    <property type="component" value="Unassembled WGS sequence"/>
</dbReference>
<gene>
    <name evidence="1" type="ORF">OFUS_LOCUS8142</name>
</gene>
<comment type="caution">
    <text evidence="1">The sequence shown here is derived from an EMBL/GenBank/DDBJ whole genome shotgun (WGS) entry which is preliminary data.</text>
</comment>
<evidence type="ECO:0000313" key="1">
    <source>
        <dbReference type="EMBL" id="CAH1781574.1"/>
    </source>
</evidence>
<dbReference type="OrthoDB" id="269518at2759"/>
<dbReference type="AlphaFoldDB" id="A0A8J1UH56"/>
<dbReference type="Gene3D" id="3.10.110.10">
    <property type="entry name" value="Ubiquitin Conjugating Enzyme"/>
    <property type="match status" value="1"/>
</dbReference>
<evidence type="ECO:0000313" key="2">
    <source>
        <dbReference type="Proteomes" id="UP000749559"/>
    </source>
</evidence>
<dbReference type="PROSITE" id="PS50127">
    <property type="entry name" value="UBC_2"/>
    <property type="match status" value="1"/>
</dbReference>
<dbReference type="PANTHER" id="PTHR24067">
    <property type="entry name" value="UBIQUITIN-CONJUGATING ENZYME E2"/>
    <property type="match status" value="1"/>
</dbReference>
<sequence length="140" mass="15983">MQLNKSQPSGCTVSLPDDNIHVWEVLIPGPPESLYRGGEFRLRITIPDNYPMKAPYVHFVTPIYHLNVSEKCGQVCLSFLSDDNWAVTSTMEQIIQTIVSLLIKPDTTSSFDHDRLNKFEHYKWDYEKLAIASAVKANKK</sequence>
<dbReference type="SUPFAM" id="SSF54495">
    <property type="entry name" value="UBC-like"/>
    <property type="match status" value="1"/>
</dbReference>
<dbReference type="InterPro" id="IPR000608">
    <property type="entry name" value="UBC"/>
</dbReference>
<dbReference type="Pfam" id="PF00179">
    <property type="entry name" value="UQ_con"/>
    <property type="match status" value="1"/>
</dbReference>
<dbReference type="InterPro" id="IPR016135">
    <property type="entry name" value="UBQ-conjugating_enzyme/RWD"/>
</dbReference>
<dbReference type="InterPro" id="IPR050113">
    <property type="entry name" value="Ub_conjugating_enzyme"/>
</dbReference>
<dbReference type="CDD" id="cd00195">
    <property type="entry name" value="UBCc_UEV"/>
    <property type="match status" value="1"/>
</dbReference>
<dbReference type="EMBL" id="CAIIXF020000004">
    <property type="protein sequence ID" value="CAH1781574.1"/>
    <property type="molecule type" value="Genomic_DNA"/>
</dbReference>
<reference evidence="1" key="1">
    <citation type="submission" date="2022-03" db="EMBL/GenBank/DDBJ databases">
        <authorList>
            <person name="Martin C."/>
        </authorList>
    </citation>
    <scope>NUCLEOTIDE SEQUENCE</scope>
</reference>
<dbReference type="SMART" id="SM00212">
    <property type="entry name" value="UBCc"/>
    <property type="match status" value="1"/>
</dbReference>